<dbReference type="CDD" id="cd14014">
    <property type="entry name" value="STKc_PknB_like"/>
    <property type="match status" value="1"/>
</dbReference>
<keyword evidence="11" id="KW-1185">Reference proteome</keyword>
<gene>
    <name evidence="10" type="ORF">GCM10020369_63910</name>
</gene>
<protein>
    <recommendedName>
        <fullName evidence="1">non-specific serine/threonine protein kinase</fullName>
        <ecNumber evidence="1">2.7.11.1</ecNumber>
    </recommendedName>
</protein>
<dbReference type="EC" id="2.7.11.1" evidence="1"/>
<dbReference type="Proteomes" id="UP001501676">
    <property type="component" value="Unassembled WGS sequence"/>
</dbReference>
<keyword evidence="8" id="KW-0472">Membrane</keyword>
<dbReference type="PANTHER" id="PTHR43289">
    <property type="entry name" value="MITOGEN-ACTIVATED PROTEIN KINASE KINASE KINASE 20-RELATED"/>
    <property type="match status" value="1"/>
</dbReference>
<keyword evidence="6" id="KW-0067">ATP-binding</keyword>
<keyword evidence="8" id="KW-0812">Transmembrane</keyword>
<dbReference type="SUPFAM" id="SSF56112">
    <property type="entry name" value="Protein kinase-like (PK-like)"/>
    <property type="match status" value="1"/>
</dbReference>
<dbReference type="EMBL" id="BAAAYN010000044">
    <property type="protein sequence ID" value="GAA3394452.1"/>
    <property type="molecule type" value="Genomic_DNA"/>
</dbReference>
<dbReference type="Pfam" id="PF00069">
    <property type="entry name" value="Pkinase"/>
    <property type="match status" value="1"/>
</dbReference>
<feature type="region of interest" description="Disordered" evidence="7">
    <location>
        <begin position="200"/>
        <end position="219"/>
    </location>
</feature>
<dbReference type="PROSITE" id="PS50011">
    <property type="entry name" value="PROTEIN_KINASE_DOM"/>
    <property type="match status" value="1"/>
</dbReference>
<evidence type="ECO:0000256" key="5">
    <source>
        <dbReference type="ARBA" id="ARBA00022777"/>
    </source>
</evidence>
<evidence type="ECO:0000256" key="2">
    <source>
        <dbReference type="ARBA" id="ARBA00022527"/>
    </source>
</evidence>
<keyword evidence="5" id="KW-0418">Kinase</keyword>
<evidence type="ECO:0000256" key="7">
    <source>
        <dbReference type="SAM" id="MobiDB-lite"/>
    </source>
</evidence>
<feature type="transmembrane region" description="Helical" evidence="8">
    <location>
        <begin position="81"/>
        <end position="100"/>
    </location>
</feature>
<proteinExistence type="predicted"/>
<evidence type="ECO:0000256" key="6">
    <source>
        <dbReference type="ARBA" id="ARBA00022840"/>
    </source>
</evidence>
<dbReference type="InterPro" id="IPR011009">
    <property type="entry name" value="Kinase-like_dom_sf"/>
</dbReference>
<dbReference type="InterPro" id="IPR000719">
    <property type="entry name" value="Prot_kinase_dom"/>
</dbReference>
<keyword evidence="3" id="KW-0808">Transferase</keyword>
<evidence type="ECO:0000313" key="11">
    <source>
        <dbReference type="Proteomes" id="UP001501676"/>
    </source>
</evidence>
<dbReference type="PANTHER" id="PTHR43289:SF6">
    <property type="entry name" value="SERINE_THREONINE-PROTEIN KINASE NEKL-3"/>
    <property type="match status" value="1"/>
</dbReference>
<keyword evidence="8" id="KW-1133">Transmembrane helix</keyword>
<evidence type="ECO:0000256" key="3">
    <source>
        <dbReference type="ARBA" id="ARBA00022679"/>
    </source>
</evidence>
<evidence type="ECO:0000256" key="8">
    <source>
        <dbReference type="SAM" id="Phobius"/>
    </source>
</evidence>
<accession>A0ABP6T8A6</accession>
<feature type="domain" description="Protein kinase" evidence="9">
    <location>
        <begin position="237"/>
        <end position="511"/>
    </location>
</feature>
<reference evidence="11" key="1">
    <citation type="journal article" date="2019" name="Int. J. Syst. Evol. Microbiol.">
        <title>The Global Catalogue of Microorganisms (GCM) 10K type strain sequencing project: providing services to taxonomists for standard genome sequencing and annotation.</title>
        <authorList>
            <consortium name="The Broad Institute Genomics Platform"/>
            <consortium name="The Broad Institute Genome Sequencing Center for Infectious Disease"/>
            <person name="Wu L."/>
            <person name="Ma J."/>
        </authorList>
    </citation>
    <scope>NUCLEOTIDE SEQUENCE [LARGE SCALE GENOMIC DNA]</scope>
    <source>
        <strain evidence="11">JCM 9458</strain>
    </source>
</reference>
<feature type="transmembrane region" description="Helical" evidence="8">
    <location>
        <begin position="112"/>
        <end position="132"/>
    </location>
</feature>
<keyword evidence="4" id="KW-0547">Nucleotide-binding</keyword>
<comment type="caution">
    <text evidence="10">The sequence shown here is derived from an EMBL/GenBank/DDBJ whole genome shotgun (WGS) entry which is preliminary data.</text>
</comment>
<dbReference type="InterPro" id="IPR008271">
    <property type="entry name" value="Ser/Thr_kinase_AS"/>
</dbReference>
<evidence type="ECO:0000313" key="10">
    <source>
        <dbReference type="EMBL" id="GAA3394452.1"/>
    </source>
</evidence>
<sequence>MIGLGDGPASVVLAGRMFTVRDRDDAFTDYCLRRCSTLALMWQEGDHQAEPALLDAEIRSVRTELDEVTARRRGALDRYDVVSLVLMVVGLVVFASAAVASYASGQNGRGQVFAVLTLLAVPLVLVAAWRSVGRYLVLSRRVGRIRQREAQLATRLETLGGTVTLPAAPTVPNVTPAAPTAVDPAAADPAPTAVTPPAVTPPAGAPTAVTPTPVVSGGTRPSTTDAIGMLEAALPAYAVRGELGQGGCGMVFLAEHRQAGWLRALKLLTEMELVPDSQSRFLREAQVMESLDHPHVARVYEYVEHDGFNLIVMEYLSGGSAAARLAELLGRPEPICAIGLAVADALAAAHARGVVHRDIKPGNLLFAEDGAVKVTDFGIAKLLAGADGEPASVLALTPGYAAPEQLNADEITARTDLYGLAATLYRLFTGQTPPLPGVDGAPRTRMSAIPPGIAAVLERSLNGFPSNRHDSATSFALDLAAAAGTALRPGWLDAAGIPFRGAPPIRVAASS</sequence>
<dbReference type="Gene3D" id="1.10.510.10">
    <property type="entry name" value="Transferase(Phosphotransferase) domain 1"/>
    <property type="match status" value="1"/>
</dbReference>
<evidence type="ECO:0000256" key="4">
    <source>
        <dbReference type="ARBA" id="ARBA00022741"/>
    </source>
</evidence>
<evidence type="ECO:0000259" key="9">
    <source>
        <dbReference type="PROSITE" id="PS50011"/>
    </source>
</evidence>
<name>A0ABP6T8A6_9ACTN</name>
<evidence type="ECO:0000256" key="1">
    <source>
        <dbReference type="ARBA" id="ARBA00012513"/>
    </source>
</evidence>
<organism evidence="10 11">
    <name type="scientific">Cryptosporangium minutisporangium</name>
    <dbReference type="NCBI Taxonomy" id="113569"/>
    <lineage>
        <taxon>Bacteria</taxon>
        <taxon>Bacillati</taxon>
        <taxon>Actinomycetota</taxon>
        <taxon>Actinomycetes</taxon>
        <taxon>Cryptosporangiales</taxon>
        <taxon>Cryptosporangiaceae</taxon>
        <taxon>Cryptosporangium</taxon>
    </lineage>
</organism>
<dbReference type="SMART" id="SM00220">
    <property type="entry name" value="S_TKc"/>
    <property type="match status" value="1"/>
</dbReference>
<keyword evidence="2" id="KW-0723">Serine/threonine-protein kinase</keyword>
<feature type="compositionally biased region" description="Low complexity" evidence="7">
    <location>
        <begin position="205"/>
        <end position="215"/>
    </location>
</feature>
<dbReference type="PROSITE" id="PS00108">
    <property type="entry name" value="PROTEIN_KINASE_ST"/>
    <property type="match status" value="1"/>
</dbReference>